<dbReference type="InterPro" id="IPR032195">
    <property type="entry name" value="CNOT1_HEAT_N"/>
</dbReference>
<gene>
    <name evidence="13" type="ORF">BON22_5442</name>
</gene>
<reference evidence="14" key="1">
    <citation type="journal article" date="2017" name="Genome Announc.">
        <title>Genome sequences of Cyberlindnera fabianii 65, Pichia kudriavzevii 129, and Saccharomyces cerevisiae 131 isolated from fermented masau fruits in Zimbabwe.</title>
        <authorList>
            <person name="van Rijswijck I.M.H."/>
            <person name="Derks M.F.L."/>
            <person name="Abee T."/>
            <person name="de Ridder D."/>
            <person name="Smid E.J."/>
        </authorList>
    </citation>
    <scope>NUCLEOTIDE SEQUENCE [LARGE SCALE GENOMIC DNA]</scope>
    <source>
        <strain evidence="14">65</strain>
    </source>
</reference>
<dbReference type="Pfam" id="PF12842">
    <property type="entry name" value="DUF3819"/>
    <property type="match status" value="1"/>
</dbReference>
<evidence type="ECO:0000259" key="12">
    <source>
        <dbReference type="Pfam" id="PF25097"/>
    </source>
</evidence>
<evidence type="ECO:0000256" key="2">
    <source>
        <dbReference type="ARBA" id="ARBA00022491"/>
    </source>
</evidence>
<dbReference type="Gene3D" id="1.25.40.840">
    <property type="entry name" value="CCR4-NOT transcription complex subunit 1 TTP binding domain"/>
    <property type="match status" value="1"/>
</dbReference>
<dbReference type="PANTHER" id="PTHR13162">
    <property type="entry name" value="CCR4-NOT TRANSCRIPTION COMPLEX"/>
    <property type="match status" value="1"/>
</dbReference>
<dbReference type="GO" id="GO:0030015">
    <property type="term" value="C:CCR4-NOT core complex"/>
    <property type="evidence" value="ECO:0007669"/>
    <property type="project" value="InterPro"/>
</dbReference>
<dbReference type="InterPro" id="IPR055454">
    <property type="entry name" value="CNOT1-like_NOT1_connector"/>
</dbReference>
<dbReference type="VEuPathDB" id="FungiDB:BON22_5442"/>
<feature type="compositionally biased region" description="Polar residues" evidence="6">
    <location>
        <begin position="1338"/>
        <end position="1354"/>
    </location>
</feature>
<evidence type="ECO:0000256" key="4">
    <source>
        <dbReference type="ARBA" id="ARBA00023163"/>
    </source>
</evidence>
<dbReference type="CDD" id="cd20710">
    <property type="entry name" value="NOT1_connector"/>
    <property type="match status" value="1"/>
</dbReference>
<feature type="domain" description="CCR4-NOT transcription complex subunit 1" evidence="8">
    <location>
        <begin position="1143"/>
        <end position="1280"/>
    </location>
</feature>
<dbReference type="Proteomes" id="UP000189513">
    <property type="component" value="Unassembled WGS sequence"/>
</dbReference>
<evidence type="ECO:0000313" key="14">
    <source>
        <dbReference type="Proteomes" id="UP000189513"/>
    </source>
</evidence>
<accession>A0A1V2KYW9</accession>
<dbReference type="InterPro" id="IPR040398">
    <property type="entry name" value="Not1"/>
</dbReference>
<evidence type="ECO:0000259" key="7">
    <source>
        <dbReference type="Pfam" id="PF04054"/>
    </source>
</evidence>
<protein>
    <submittedName>
        <fullName evidence="13">General negative regulator of transcription subunit 1</fullName>
    </submittedName>
</protein>
<dbReference type="PANTHER" id="PTHR13162:SF8">
    <property type="entry name" value="CCR4-NOT TRANSCRIPTION COMPLEX SUBUNIT 1"/>
    <property type="match status" value="1"/>
</dbReference>
<evidence type="ECO:0000259" key="9">
    <source>
        <dbReference type="Pfam" id="PF16415"/>
    </source>
</evidence>
<feature type="region of interest" description="Disordered" evidence="6">
    <location>
        <begin position="1332"/>
        <end position="1357"/>
    </location>
</feature>
<organism evidence="13 14">
    <name type="scientific">Cyberlindnera fabianii</name>
    <name type="common">Yeast</name>
    <name type="synonym">Hansenula fabianii</name>
    <dbReference type="NCBI Taxonomy" id="36022"/>
    <lineage>
        <taxon>Eukaryota</taxon>
        <taxon>Fungi</taxon>
        <taxon>Dikarya</taxon>
        <taxon>Ascomycota</taxon>
        <taxon>Saccharomycotina</taxon>
        <taxon>Saccharomycetes</taxon>
        <taxon>Phaffomycetales</taxon>
        <taxon>Phaffomycetaceae</taxon>
        <taxon>Cyberlindnera</taxon>
    </lineage>
</organism>
<evidence type="ECO:0000256" key="1">
    <source>
        <dbReference type="ARBA" id="ARBA00004123"/>
    </source>
</evidence>
<keyword evidence="4" id="KW-0804">Transcription</keyword>
<dbReference type="InterPro" id="IPR024557">
    <property type="entry name" value="CNOT1_dom_4"/>
</dbReference>
<dbReference type="Pfam" id="PF16415">
    <property type="entry name" value="CNOT1_CAF1_bind"/>
    <property type="match status" value="1"/>
</dbReference>
<dbReference type="GO" id="GO:0000288">
    <property type="term" value="P:nuclear-transcribed mRNA catabolic process, deadenylation-dependent decay"/>
    <property type="evidence" value="ECO:0007669"/>
    <property type="project" value="TreeGrafter"/>
</dbReference>
<dbReference type="InterPro" id="IPR032191">
    <property type="entry name" value="CNOT1_CAF1_bind"/>
</dbReference>
<dbReference type="Gene3D" id="1.25.40.790">
    <property type="match status" value="1"/>
</dbReference>
<dbReference type="GO" id="GO:0060090">
    <property type="term" value="F:molecular adaptor activity"/>
    <property type="evidence" value="ECO:0007669"/>
    <property type="project" value="TreeGrafter"/>
</dbReference>
<dbReference type="SUPFAM" id="SSF81995">
    <property type="entry name" value="beta-sandwich domain of Sec23/24"/>
    <property type="match status" value="1"/>
</dbReference>
<feature type="region of interest" description="Disordered" evidence="6">
    <location>
        <begin position="1080"/>
        <end position="1117"/>
    </location>
</feature>
<feature type="domain" description="CCR4-Not complex component Not1 C-terminal" evidence="7">
    <location>
        <begin position="1769"/>
        <end position="2129"/>
    </location>
</feature>
<dbReference type="InterPro" id="IPR038535">
    <property type="entry name" value="CNOT1_TTP_bind_sf"/>
</dbReference>
<dbReference type="Pfam" id="PF25097">
    <property type="entry name" value="ARM_Cnot1"/>
    <property type="match status" value="1"/>
</dbReference>
<dbReference type="InterPro" id="IPR032193">
    <property type="entry name" value="CNOT1_TTP_bind"/>
</dbReference>
<dbReference type="OMA" id="VECHYQL"/>
<dbReference type="EMBL" id="MPUK01000019">
    <property type="protein sequence ID" value="ONH64710.1"/>
    <property type="molecule type" value="Genomic_DNA"/>
</dbReference>
<feature type="domain" description="CCR4-NOT transcription complex subunit 1-like NOT1 connector" evidence="12">
    <location>
        <begin position="1457"/>
        <end position="1606"/>
    </location>
</feature>
<dbReference type="Pfam" id="PF16417">
    <property type="entry name" value="CNOT1_TTP_bind"/>
    <property type="match status" value="1"/>
</dbReference>
<keyword evidence="2" id="KW-0678">Repressor</keyword>
<evidence type="ECO:0000259" key="10">
    <source>
        <dbReference type="Pfam" id="PF16417"/>
    </source>
</evidence>
<name>A0A1V2KYW9_CYBFA</name>
<keyword evidence="3" id="KW-0805">Transcription regulation</keyword>
<evidence type="ECO:0000256" key="5">
    <source>
        <dbReference type="ARBA" id="ARBA00023242"/>
    </source>
</evidence>
<sequence>MNAEWTNFTSTPTSFDSMCPIGPQSDLVKVTAAQLAILTTEVTEDNFDRTVCQIDTIIKSAPTEIHVKYLKRLLLHQSDLIPTNVVVNPQLPKLIQHELKALVIDVSRISVFQQVITDADSELLKFFTLDQLFARYSLSAIERILLTLSVSTEPEQAKTVITKAFPDLLNAIKNAEITIEQLFLLFEQLIYTDSASVLDKARLFSVVCEASEITKIGSTTLHKLHGYLLKMPFRDILQALGPENISPERLITDLLSIQAPEELTDSLALLLAEIISPCSQNLTGTNQRTALTPVSIPEASAKGSQFGSVIRKLPHQSWPTVFESMNQRLTRPDMTEASLSELLSALDDQTIDEFIGFDWSLDFKITLFVTLRRLSPQRGSFDLLRTNYLKPIINDASLPNIKNTVLFFKNVTHLELFCISMSTAIENAEYKRFLHQIFEDDIKTAPELIALGCVHFTPQSAIVDDLLENLMVHLLDDSSAYYPFILKDLKDKELLFKICSKLVNNRPSPALNKTLLAFLSQMGYIVELLDSLPLRSALEVAASAVSVGWYNGFEKFLDAKKGLNGFAEVLNSFILSQVDSKRESRGISVRAMYICLKSLPRLPLAQQEHFNDTKAQVLQAYPRLINFGGPHDDAILVNGDTNSFSFDVEQQMKVLYQRMYNHEIEIKDVISTLQQLRDSDVPSDQDLFACMIHSLLDEYKFFPEYPLNALALTSVLFGSMIHFDLMRGTALDVGLHFIFKACQQPPESNMFKFAVQALFAFRTRFVEFSEYCQLLTRIDSLKSQPQVYQLLFTATSGENAVDTVKFKSVNDNATITNDVPQEVPPQSVSSKILFIMNNLSEDNLLSKIDDLKKVLTRSFYRWLAEYIVANRAKTEPNNHHLYYQLVQRIGDELLFDYMVFVSVHHVKILLETSDNSQVERSQLKNLGSWLGMMTLARNRPLKYTSVALKELLVEASDRSKLAMVIPFVCKVIDQTKSSEVFKLPNPWTLGVLKVLAELYEFSELKLNLRFEFEVLCSSLGIELSSIEPSALVRKHDPQTLLRTGVASLSLESKNIPLDQAQILAHQQSLQQHPSIQQQQLLQQQQQQQQQQHQQQPQQHQQLPQHQSIGIPPHNSAPMAQLPQINEAALQNLVGSTVFVTNAALKRVFTNALIKSIRDILPPAVERAVSIAVTTARALVLKDFATEVDELKLRAAAVNVVRQLAESLALATCRDPLKESVQSAVHAFAAGQLVPLDELPQAIGDNIDIACSIIQKAAMDKATLEIEEILVSSVAVRRHHKERRQDQPFYSQHLSRYAVNLPEPLGLRPTGVTPQQLHVYENFGKNITASPGMAVPTPHAQQHLQQPHSASQSDAHVSAMSTPTAASAVPLAPVAMPPVSSELVVPPTGLNIAGAAPNNGTPVIPATIVPSTQSIPVVSPAIGQQVSPEQMFQYLQNCIENLARATAESSITSLQDIGPDSTIRTLLGQIFAVMSRNLNKDALLMKVTQYILNTLVSSSESTLTVDVFVLLLEKLCAISATTRRDVVWWMKHINDDRRFNQRILMSMFTVDLITPAQLDAALARYVSPTTLEFTVGLIRESLRNTGFAAFICDFCATLSKLRDFTNQSEVVDQFIGSVDNLEIGLLKGTALDADSASESGIMSYLFMEWIRLLQNTNSTDAMYTAFVVQLIQHGVLDTFDNTTLFLRCAVGVAVDYFKESDPANDGFLACDSLSKLLVRVVAAQDQIDSREKTITLALSVISLVFAEDHASSRENFNERPYFRVFSSLLSEWNSVDSLKDDTQLSKHLYMTLAKFLNTFQPIAFPGFAFAWITLISHRFFLPKVLALGDANAEAKFVLLLLALLRFQAKHITTKQIPEVFTVIYKGTLRVFLLLLHDYPEILVKYHYQLCCEIPPSFIQLKNIVLSAFPKSVAMPDPFTQGLKVGRLPEVAEAPNVGYHPGLDLQNKKSVDGYLRIPSNQHLKTIFNNLKQQPVDEAGIGYNKTQYNVRMINALVLYVGMEAVEDTPNRFNPKSSHFSLLSGLMQEGDVEFQYQLIGAICNQLRYPNSHTHWFSHLMLHFFGNQTLWNGKRVQVQHVITRVLLERVICNRPHPWGLLITFVELLKNANLAFFDLPFVKEDPEMARLFGTLQRHFGITAANGTRDASAAPVA</sequence>
<feature type="compositionally biased region" description="Low complexity" evidence="6">
    <location>
        <begin position="1080"/>
        <end position="1107"/>
    </location>
</feature>
<evidence type="ECO:0000259" key="8">
    <source>
        <dbReference type="Pfam" id="PF12842"/>
    </source>
</evidence>
<dbReference type="Gene3D" id="1.25.40.180">
    <property type="match status" value="1"/>
</dbReference>
<feature type="domain" description="CCR4-NOT transcription complex subunit 1 CAF1-binding" evidence="9">
    <location>
        <begin position="821"/>
        <end position="1038"/>
    </location>
</feature>
<keyword evidence="5" id="KW-0539">Nucleus</keyword>
<feature type="domain" description="CCR4-NOT transcription complex subunit 1 TTP binding" evidence="10">
    <location>
        <begin position="640"/>
        <end position="787"/>
    </location>
</feature>
<dbReference type="Gene3D" id="1.25.40.800">
    <property type="match status" value="1"/>
</dbReference>
<comment type="caution">
    <text evidence="13">The sequence shown here is derived from an EMBL/GenBank/DDBJ whole genome shotgun (WGS) entry which is preliminary data.</text>
</comment>
<evidence type="ECO:0000259" key="11">
    <source>
        <dbReference type="Pfam" id="PF16419"/>
    </source>
</evidence>
<comment type="subcellular location">
    <subcellularLocation>
        <location evidence="1">Nucleus</location>
    </subcellularLocation>
</comment>
<keyword evidence="14" id="KW-1185">Reference proteome</keyword>
<feature type="domain" description="CCR4-NOT transcription complex subunit 1 HEAT repeat 1" evidence="11">
    <location>
        <begin position="233"/>
        <end position="454"/>
    </location>
</feature>
<evidence type="ECO:0000256" key="6">
    <source>
        <dbReference type="SAM" id="MobiDB-lite"/>
    </source>
</evidence>
<dbReference type="GO" id="GO:0017148">
    <property type="term" value="P:negative regulation of translation"/>
    <property type="evidence" value="ECO:0007669"/>
    <property type="project" value="InterPro"/>
</dbReference>
<evidence type="ECO:0000256" key="3">
    <source>
        <dbReference type="ARBA" id="ARBA00023015"/>
    </source>
</evidence>
<evidence type="ECO:0000313" key="13">
    <source>
        <dbReference type="EMBL" id="ONH64710.1"/>
    </source>
</evidence>
<dbReference type="Pfam" id="PF16419">
    <property type="entry name" value="CNOT1_HEAT_N"/>
    <property type="match status" value="1"/>
</dbReference>
<dbReference type="GO" id="GO:0000932">
    <property type="term" value="C:P-body"/>
    <property type="evidence" value="ECO:0007669"/>
    <property type="project" value="TreeGrafter"/>
</dbReference>
<dbReference type="STRING" id="36022.A0A1V2KYW9"/>
<dbReference type="GO" id="GO:0005634">
    <property type="term" value="C:nucleus"/>
    <property type="evidence" value="ECO:0007669"/>
    <property type="project" value="UniProtKB-SubCell"/>
</dbReference>
<dbReference type="InterPro" id="IPR007196">
    <property type="entry name" value="CCR4-Not_Not1_C"/>
</dbReference>
<dbReference type="Pfam" id="PF04054">
    <property type="entry name" value="Not1"/>
    <property type="match status" value="1"/>
</dbReference>
<proteinExistence type="predicted"/>